<dbReference type="AlphaFoldDB" id="A0A3G1L180"/>
<dbReference type="PROSITE" id="PS51740">
    <property type="entry name" value="SPOVT_ABRB"/>
    <property type="match status" value="1"/>
</dbReference>
<name>A0A3G1L180_FORW1</name>
<dbReference type="Pfam" id="PF04014">
    <property type="entry name" value="MazE_antitoxin"/>
    <property type="match status" value="1"/>
</dbReference>
<dbReference type="KEGG" id="fwa:DCMF_06490"/>
<feature type="domain" description="SpoVT-AbrB" evidence="2">
    <location>
        <begin position="1"/>
        <end position="46"/>
    </location>
</feature>
<dbReference type="PANTHER" id="PTHR34860:SF6">
    <property type="entry name" value="REPRESSOR-LIKE PROTEIN SSO7C3"/>
    <property type="match status" value="1"/>
</dbReference>
<protein>
    <submittedName>
        <fullName evidence="3">Regulator</fullName>
    </submittedName>
</protein>
<evidence type="ECO:0000313" key="3">
    <source>
        <dbReference type="EMBL" id="ATW28411.1"/>
    </source>
</evidence>
<sequence length="91" mass="10547">MDIARISSKGQITIPIEIRKRLGLKEGDKVVFIEKDNNIILLNSNRLAFEEFQKEMTGQAEKADINTEQDVVDLVKKVRQQIWEERYEGNA</sequence>
<accession>A0A3G1L180</accession>
<dbReference type="EMBL" id="CP017634">
    <property type="protein sequence ID" value="ATW28411.1"/>
    <property type="molecule type" value="Genomic_DNA"/>
</dbReference>
<dbReference type="GO" id="GO:0003677">
    <property type="term" value="F:DNA binding"/>
    <property type="evidence" value="ECO:0007669"/>
    <property type="project" value="UniProtKB-UniRule"/>
</dbReference>
<proteinExistence type="predicted"/>
<dbReference type="Proteomes" id="UP000323521">
    <property type="component" value="Chromosome"/>
</dbReference>
<dbReference type="SMART" id="SM00966">
    <property type="entry name" value="SpoVT_AbrB"/>
    <property type="match status" value="1"/>
</dbReference>
<evidence type="ECO:0000313" key="4">
    <source>
        <dbReference type="Proteomes" id="UP000323521"/>
    </source>
</evidence>
<dbReference type="InterPro" id="IPR052975">
    <property type="entry name" value="Repressor-like_regulatory"/>
</dbReference>
<dbReference type="InterPro" id="IPR007159">
    <property type="entry name" value="SpoVT-AbrB_dom"/>
</dbReference>
<keyword evidence="1" id="KW-0238">DNA-binding</keyword>
<organism evidence="3 4">
    <name type="scientific">Formimonas warabiya</name>
    <dbReference type="NCBI Taxonomy" id="1761012"/>
    <lineage>
        <taxon>Bacteria</taxon>
        <taxon>Bacillati</taxon>
        <taxon>Bacillota</taxon>
        <taxon>Clostridia</taxon>
        <taxon>Eubacteriales</taxon>
        <taxon>Peptococcaceae</taxon>
        <taxon>Candidatus Formimonas</taxon>
    </lineage>
</organism>
<dbReference type="InterPro" id="IPR037914">
    <property type="entry name" value="SpoVT-AbrB_sf"/>
</dbReference>
<dbReference type="NCBIfam" id="TIGR01439">
    <property type="entry name" value="lp_hng_hel_AbrB"/>
    <property type="match status" value="1"/>
</dbReference>
<gene>
    <name evidence="3" type="ORF">DCMF_06490</name>
</gene>
<dbReference type="SUPFAM" id="SSF89447">
    <property type="entry name" value="AbrB/MazE/MraZ-like"/>
    <property type="match status" value="1"/>
</dbReference>
<dbReference type="Gene3D" id="2.10.260.10">
    <property type="match status" value="1"/>
</dbReference>
<keyword evidence="4" id="KW-1185">Reference proteome</keyword>
<evidence type="ECO:0000256" key="1">
    <source>
        <dbReference type="PROSITE-ProRule" id="PRU01076"/>
    </source>
</evidence>
<dbReference type="OrthoDB" id="9811597at2"/>
<evidence type="ECO:0000259" key="2">
    <source>
        <dbReference type="PROSITE" id="PS51740"/>
    </source>
</evidence>
<reference evidence="3 4" key="1">
    <citation type="submission" date="2016-10" db="EMBL/GenBank/DDBJ databases">
        <title>Complete Genome Sequence of Peptococcaceae strain DCMF.</title>
        <authorList>
            <person name="Edwards R.J."/>
            <person name="Holland S.I."/>
            <person name="Deshpande N.P."/>
            <person name="Wong Y.K."/>
            <person name="Ertan H."/>
            <person name="Manefield M."/>
            <person name="Russell T.L."/>
            <person name="Lee M.J."/>
        </authorList>
    </citation>
    <scope>NUCLEOTIDE SEQUENCE [LARGE SCALE GENOMIC DNA]</scope>
    <source>
        <strain evidence="3 4">DCMF</strain>
    </source>
</reference>
<dbReference type="PANTHER" id="PTHR34860">
    <property type="entry name" value="REPRESSOR-LIKE PROTEIN SSO7C3"/>
    <property type="match status" value="1"/>
</dbReference>